<evidence type="ECO:0000313" key="3">
    <source>
        <dbReference type="EMBL" id="SUN61883.1"/>
    </source>
</evidence>
<proteinExistence type="predicted"/>
<accession>A0A380KA39</accession>
<dbReference type="Proteomes" id="UP000254924">
    <property type="component" value="Unassembled WGS sequence"/>
</dbReference>
<gene>
    <name evidence="3" type="primary">repB</name>
    <name evidence="3" type="ORF">NCTC12224_01626</name>
</gene>
<dbReference type="GO" id="GO:0005727">
    <property type="term" value="C:extrachromosomal circular DNA"/>
    <property type="evidence" value="ECO:0007669"/>
    <property type="project" value="InterPro"/>
</dbReference>
<feature type="domain" description="Plasmid replication protein origin binding" evidence="1">
    <location>
        <begin position="3"/>
        <end position="121"/>
    </location>
</feature>
<organism evidence="3 4">
    <name type="scientific">Streptococcus hyointestinalis</name>
    <dbReference type="NCBI Taxonomy" id="1337"/>
    <lineage>
        <taxon>Bacteria</taxon>
        <taxon>Bacillati</taxon>
        <taxon>Bacillota</taxon>
        <taxon>Bacilli</taxon>
        <taxon>Lactobacillales</taxon>
        <taxon>Streptococcaceae</taxon>
        <taxon>Streptococcus</taxon>
    </lineage>
</organism>
<dbReference type="Pfam" id="PF01719">
    <property type="entry name" value="Rep_OBD"/>
    <property type="match status" value="1"/>
</dbReference>
<dbReference type="InterPro" id="IPR053923">
    <property type="entry name" value="RepB_C"/>
</dbReference>
<dbReference type="GO" id="GO:0003916">
    <property type="term" value="F:DNA topoisomerase activity"/>
    <property type="evidence" value="ECO:0007669"/>
    <property type="project" value="InterPro"/>
</dbReference>
<name>A0A380KA39_9STRE</name>
<dbReference type="OrthoDB" id="3175474at2"/>
<dbReference type="Gene3D" id="3.40.1310.30">
    <property type="match status" value="1"/>
</dbReference>
<feature type="domain" description="Replication protein RepB C-terminal" evidence="2">
    <location>
        <begin position="129"/>
        <end position="184"/>
    </location>
</feature>
<sequence length="193" mass="22771">MVKDKRSNKWGFLLYRDSCPDNYLEILEGMRIPFVLSPWHDKDVNKETGEFKKAHKHGALYFDSLKSYSQVSELLTKNLNTPAHVEIIMSPKGMYDYFTHADNPEKTPYNIEDIESGCGFDKEKFFIDNNSNEFLTLVIDIIEEHNFTEFTHLVTYARTEDSMLLRFIVDKTYFFAKYLDSRRYAKGEKEDDK</sequence>
<dbReference type="GO" id="GO:0003677">
    <property type="term" value="F:DNA binding"/>
    <property type="evidence" value="ECO:0007669"/>
    <property type="project" value="InterPro"/>
</dbReference>
<dbReference type="GO" id="GO:0006260">
    <property type="term" value="P:DNA replication"/>
    <property type="evidence" value="ECO:0007669"/>
    <property type="project" value="InterPro"/>
</dbReference>
<protein>
    <submittedName>
        <fullName evidence="3">Plasmid replication protein</fullName>
    </submittedName>
</protein>
<dbReference type="EMBL" id="UHFN01000007">
    <property type="protein sequence ID" value="SUN61883.1"/>
    <property type="molecule type" value="Genomic_DNA"/>
</dbReference>
<reference evidence="3 4" key="1">
    <citation type="submission" date="2018-06" db="EMBL/GenBank/DDBJ databases">
        <authorList>
            <consortium name="Pathogen Informatics"/>
            <person name="Doyle S."/>
        </authorList>
    </citation>
    <scope>NUCLEOTIDE SEQUENCE [LARGE SCALE GENOMIC DNA]</scope>
    <source>
        <strain evidence="3 4">NCTC12224</strain>
    </source>
</reference>
<evidence type="ECO:0000259" key="2">
    <source>
        <dbReference type="Pfam" id="PF21861"/>
    </source>
</evidence>
<evidence type="ECO:0000313" key="4">
    <source>
        <dbReference type="Proteomes" id="UP000254924"/>
    </source>
</evidence>
<dbReference type="AlphaFoldDB" id="A0A380KA39"/>
<evidence type="ECO:0000259" key="1">
    <source>
        <dbReference type="Pfam" id="PF01719"/>
    </source>
</evidence>
<dbReference type="InterPro" id="IPR002631">
    <property type="entry name" value="Plasmid_rep_OBD"/>
</dbReference>
<dbReference type="Pfam" id="PF21861">
    <property type="entry name" value="RepB_C"/>
    <property type="match status" value="1"/>
</dbReference>
<keyword evidence="4" id="KW-1185">Reference proteome</keyword>